<dbReference type="Gene3D" id="3.30.160.60">
    <property type="entry name" value="Classic Zinc Finger"/>
    <property type="match status" value="4"/>
</dbReference>
<dbReference type="GO" id="GO:0008270">
    <property type="term" value="F:zinc ion binding"/>
    <property type="evidence" value="ECO:0007669"/>
    <property type="project" value="UniProtKB-KW"/>
</dbReference>
<feature type="domain" description="C2H2-type" evidence="9">
    <location>
        <begin position="245"/>
        <end position="272"/>
    </location>
</feature>
<evidence type="ECO:0000256" key="2">
    <source>
        <dbReference type="ARBA" id="ARBA00022723"/>
    </source>
</evidence>
<keyword evidence="2" id="KW-0479">Metal-binding</keyword>
<feature type="domain" description="C2H2-type" evidence="9">
    <location>
        <begin position="273"/>
        <end position="304"/>
    </location>
</feature>
<dbReference type="InterPro" id="IPR013087">
    <property type="entry name" value="Znf_C2H2_type"/>
</dbReference>
<dbReference type="Ensembl" id="ENSNMLT00000029190.1">
    <property type="protein sequence ID" value="ENSNMLP00000026124.1"/>
    <property type="gene ID" value="ENSNMLG00000016656.1"/>
</dbReference>
<feature type="compositionally biased region" description="Basic and acidic residues" evidence="8">
    <location>
        <begin position="81"/>
        <end position="105"/>
    </location>
</feature>
<keyword evidence="4 7" id="KW-0863">Zinc-finger</keyword>
<dbReference type="GO" id="GO:0005634">
    <property type="term" value="C:nucleus"/>
    <property type="evidence" value="ECO:0007669"/>
    <property type="project" value="UniProtKB-SubCell"/>
</dbReference>
<name>A0A8C6TRG2_9GOBI</name>
<feature type="domain" description="C2H2-type" evidence="9">
    <location>
        <begin position="208"/>
        <end position="236"/>
    </location>
</feature>
<feature type="region of interest" description="Disordered" evidence="8">
    <location>
        <begin position="52"/>
        <end position="105"/>
    </location>
</feature>
<dbReference type="PANTHER" id="PTHR24394:SF47">
    <property type="entry name" value="ZINC FINGER AND BTB DOMAIN CONTAINING 20"/>
    <property type="match status" value="1"/>
</dbReference>
<keyword evidence="11" id="KW-1185">Reference proteome</keyword>
<dbReference type="InterPro" id="IPR036236">
    <property type="entry name" value="Znf_C2H2_sf"/>
</dbReference>
<evidence type="ECO:0000256" key="4">
    <source>
        <dbReference type="ARBA" id="ARBA00022771"/>
    </source>
</evidence>
<dbReference type="PANTHER" id="PTHR24394">
    <property type="entry name" value="ZINC FINGER PROTEIN"/>
    <property type="match status" value="1"/>
</dbReference>
<evidence type="ECO:0000256" key="7">
    <source>
        <dbReference type="PROSITE-ProRule" id="PRU00042"/>
    </source>
</evidence>
<dbReference type="SMART" id="SM00355">
    <property type="entry name" value="ZnF_C2H2"/>
    <property type="match status" value="4"/>
</dbReference>
<dbReference type="AlphaFoldDB" id="A0A8C6TRG2"/>
<evidence type="ECO:0000256" key="5">
    <source>
        <dbReference type="ARBA" id="ARBA00022833"/>
    </source>
</evidence>
<keyword evidence="6" id="KW-0539">Nucleus</keyword>
<feature type="domain" description="C2H2-type" evidence="9">
    <location>
        <begin position="180"/>
        <end position="207"/>
    </location>
</feature>
<dbReference type="Proteomes" id="UP000694523">
    <property type="component" value="Unplaced"/>
</dbReference>
<feature type="compositionally biased region" description="Polar residues" evidence="8">
    <location>
        <begin position="155"/>
        <end position="170"/>
    </location>
</feature>
<evidence type="ECO:0000313" key="11">
    <source>
        <dbReference type="Proteomes" id="UP000694523"/>
    </source>
</evidence>
<feature type="region of interest" description="Disordered" evidence="8">
    <location>
        <begin position="117"/>
        <end position="174"/>
    </location>
</feature>
<sequence>MRRRPCNNNRNIEEKKSQLDYFPKWSSATLYRLIVRYMTDKLSHTVSRRCPDAVTEPQLQPDPEDMTVCAKSEESSLLQRRQTEHREETPRETHEETMEAEAEGDHYDQVQIREGSTAAQNTAQSAKYQSAPETSASVANDDVSGAEGAEKKHQCSSAPETSASVANDNVSRAEGAEKKHQCSVCQKRFGTKQILKIHMRVHTGERPYSCSICQLTFNQRPHLQTHMLRTHSQRSAADGDEGKKHQCPFCLKRFGTKQILQRHCRLHTGERPYSCAWCVETFIQQCHLQRHLQTHAENHAEEMPHCKETFDQKCALDERVKTHTEETTFSPSNGETDLAASSIKERLKTDTEENLPAVCALRC</sequence>
<reference evidence="10" key="1">
    <citation type="submission" date="2025-08" db="UniProtKB">
        <authorList>
            <consortium name="Ensembl"/>
        </authorList>
    </citation>
    <scope>IDENTIFICATION</scope>
</reference>
<feature type="compositionally biased region" description="Polar residues" evidence="8">
    <location>
        <begin position="117"/>
        <end position="138"/>
    </location>
</feature>
<evidence type="ECO:0000259" key="9">
    <source>
        <dbReference type="PROSITE" id="PS50157"/>
    </source>
</evidence>
<evidence type="ECO:0000256" key="6">
    <source>
        <dbReference type="ARBA" id="ARBA00023242"/>
    </source>
</evidence>
<dbReference type="FunFam" id="3.30.160.60:FF:001049">
    <property type="entry name" value="zinc finger protein 319"/>
    <property type="match status" value="1"/>
</dbReference>
<reference evidence="10" key="2">
    <citation type="submission" date="2025-09" db="UniProtKB">
        <authorList>
            <consortium name="Ensembl"/>
        </authorList>
    </citation>
    <scope>IDENTIFICATION</scope>
</reference>
<protein>
    <recommendedName>
        <fullName evidence="9">C2H2-type domain-containing protein</fullName>
    </recommendedName>
</protein>
<dbReference type="PROSITE" id="PS00028">
    <property type="entry name" value="ZINC_FINGER_C2H2_1"/>
    <property type="match status" value="4"/>
</dbReference>
<dbReference type="GO" id="GO:0000981">
    <property type="term" value="F:DNA-binding transcription factor activity, RNA polymerase II-specific"/>
    <property type="evidence" value="ECO:0007669"/>
    <property type="project" value="TreeGrafter"/>
</dbReference>
<accession>A0A8C6TRG2</accession>
<dbReference type="PROSITE" id="PS50157">
    <property type="entry name" value="ZINC_FINGER_C2H2_2"/>
    <property type="match status" value="4"/>
</dbReference>
<dbReference type="FunFam" id="3.30.160.60:FF:000624">
    <property type="entry name" value="zinc finger protein 697"/>
    <property type="match status" value="1"/>
</dbReference>
<comment type="subcellular location">
    <subcellularLocation>
        <location evidence="1">Nucleus</location>
    </subcellularLocation>
</comment>
<dbReference type="SUPFAM" id="SSF57667">
    <property type="entry name" value="beta-beta-alpha zinc fingers"/>
    <property type="match status" value="2"/>
</dbReference>
<evidence type="ECO:0000256" key="1">
    <source>
        <dbReference type="ARBA" id="ARBA00004123"/>
    </source>
</evidence>
<proteinExistence type="predicted"/>
<dbReference type="Pfam" id="PF00096">
    <property type="entry name" value="zf-C2H2"/>
    <property type="match status" value="3"/>
</dbReference>
<dbReference type="GO" id="GO:1990837">
    <property type="term" value="F:sequence-specific double-stranded DNA binding"/>
    <property type="evidence" value="ECO:0007669"/>
    <property type="project" value="UniProtKB-ARBA"/>
</dbReference>
<keyword evidence="3" id="KW-0677">Repeat</keyword>
<evidence type="ECO:0000256" key="3">
    <source>
        <dbReference type="ARBA" id="ARBA00022737"/>
    </source>
</evidence>
<organism evidence="10 11">
    <name type="scientific">Neogobius melanostomus</name>
    <name type="common">round goby</name>
    <dbReference type="NCBI Taxonomy" id="47308"/>
    <lineage>
        <taxon>Eukaryota</taxon>
        <taxon>Metazoa</taxon>
        <taxon>Chordata</taxon>
        <taxon>Craniata</taxon>
        <taxon>Vertebrata</taxon>
        <taxon>Euteleostomi</taxon>
        <taxon>Actinopterygii</taxon>
        <taxon>Neopterygii</taxon>
        <taxon>Teleostei</taxon>
        <taxon>Neoteleostei</taxon>
        <taxon>Acanthomorphata</taxon>
        <taxon>Gobiaria</taxon>
        <taxon>Gobiiformes</taxon>
        <taxon>Gobioidei</taxon>
        <taxon>Gobiidae</taxon>
        <taxon>Benthophilinae</taxon>
        <taxon>Neogobiini</taxon>
        <taxon>Neogobius</taxon>
    </lineage>
</organism>
<evidence type="ECO:0000256" key="8">
    <source>
        <dbReference type="SAM" id="MobiDB-lite"/>
    </source>
</evidence>
<evidence type="ECO:0000313" key="10">
    <source>
        <dbReference type="Ensembl" id="ENSNMLP00000026124.1"/>
    </source>
</evidence>
<keyword evidence="5" id="KW-0862">Zinc</keyword>
<dbReference type="FunFam" id="3.30.160.60:FF:000303">
    <property type="entry name" value="Zinc finger protein 41"/>
    <property type="match status" value="1"/>
</dbReference>